<feature type="binding site" evidence="7">
    <location>
        <position position="123"/>
    </location>
    <ligand>
        <name>[2Fe-2S] cluster</name>
        <dbReference type="ChEBI" id="CHEBI:190135"/>
    </ligand>
</feature>
<organism evidence="8 9">
    <name type="scientific">Rhodovulum bhavnagarense</name>
    <dbReference type="NCBI Taxonomy" id="992286"/>
    <lineage>
        <taxon>Bacteria</taxon>
        <taxon>Pseudomonadati</taxon>
        <taxon>Pseudomonadota</taxon>
        <taxon>Alphaproteobacteria</taxon>
        <taxon>Rhodobacterales</taxon>
        <taxon>Paracoccaceae</taxon>
        <taxon>Rhodovulum</taxon>
    </lineage>
</organism>
<sequence length="150" mass="16036">MTDPVPRARQIAEAHRHLDGPVLPVLHAVQAEFGHIPAETLPEIAHVLDLSRAELHGVVTFYPDFRTAPAGRYLLRVCRGEACQAMGGAELGEALRRALSVDWHETTADGVVTLEPVYCLGLCSCAPAATINGVPRGRAGAEALLAELEK</sequence>
<dbReference type="CDD" id="cd03081">
    <property type="entry name" value="TRX_Fd_NuoE_FDH_gamma"/>
    <property type="match status" value="1"/>
</dbReference>
<comment type="cofactor">
    <cofactor evidence="7">
        <name>[2Fe-2S] cluster</name>
        <dbReference type="ChEBI" id="CHEBI:190135"/>
    </cofactor>
    <text evidence="7">Binds 1 [2Fe-2S] cluster.</text>
</comment>
<feature type="binding site" evidence="7">
    <location>
        <position position="83"/>
    </location>
    <ligand>
        <name>[2Fe-2S] cluster</name>
        <dbReference type="ChEBI" id="CHEBI:190135"/>
    </ligand>
</feature>
<dbReference type="Pfam" id="PF01257">
    <property type="entry name" value="2Fe-2S_thioredx"/>
    <property type="match status" value="1"/>
</dbReference>
<reference evidence="8 9" key="1">
    <citation type="submission" date="2019-03" db="EMBL/GenBank/DDBJ databases">
        <title>Genomic Encyclopedia of Type Strains, Phase IV (KMG-IV): sequencing the most valuable type-strain genomes for metagenomic binning, comparative biology and taxonomic classification.</title>
        <authorList>
            <person name="Goeker M."/>
        </authorList>
    </citation>
    <scope>NUCLEOTIDE SEQUENCE [LARGE SCALE GENOMIC DNA]</scope>
    <source>
        <strain evidence="8 9">DSM 24766</strain>
    </source>
</reference>
<keyword evidence="4 7" id="KW-0408">Iron</keyword>
<proteinExistence type="inferred from homology"/>
<dbReference type="GO" id="GO:0046872">
    <property type="term" value="F:metal ion binding"/>
    <property type="evidence" value="ECO:0007669"/>
    <property type="project" value="UniProtKB-KW"/>
</dbReference>
<comment type="similarity">
    <text evidence="1">Belongs to the complex I 24 kDa subunit family.</text>
</comment>
<dbReference type="RefSeq" id="WP_132950831.1">
    <property type="nucleotide sequence ID" value="NZ_SLXU01000003.1"/>
</dbReference>
<evidence type="ECO:0000256" key="3">
    <source>
        <dbReference type="ARBA" id="ARBA00022723"/>
    </source>
</evidence>
<keyword evidence="3 7" id="KW-0479">Metal-binding</keyword>
<dbReference type="InterPro" id="IPR028431">
    <property type="entry name" value="NADP_DH_HndA-like"/>
</dbReference>
<name>A0A4R2RGT8_9RHOB</name>
<gene>
    <name evidence="8" type="ORF">EV663_103151</name>
</gene>
<dbReference type="NCBIfam" id="NF004638">
    <property type="entry name" value="PRK05988.1"/>
    <property type="match status" value="1"/>
</dbReference>
<dbReference type="Proteomes" id="UP000295050">
    <property type="component" value="Unassembled WGS sequence"/>
</dbReference>
<evidence type="ECO:0000313" key="9">
    <source>
        <dbReference type="Proteomes" id="UP000295050"/>
    </source>
</evidence>
<evidence type="ECO:0000313" key="8">
    <source>
        <dbReference type="EMBL" id="TCP61964.1"/>
    </source>
</evidence>
<dbReference type="InterPro" id="IPR041921">
    <property type="entry name" value="NuoE_N"/>
</dbReference>
<evidence type="ECO:0000256" key="2">
    <source>
        <dbReference type="ARBA" id="ARBA00022714"/>
    </source>
</evidence>
<dbReference type="PROSITE" id="PS01099">
    <property type="entry name" value="COMPLEX1_24K"/>
    <property type="match status" value="1"/>
</dbReference>
<dbReference type="SUPFAM" id="SSF52833">
    <property type="entry name" value="Thioredoxin-like"/>
    <property type="match status" value="1"/>
</dbReference>
<evidence type="ECO:0000256" key="1">
    <source>
        <dbReference type="ARBA" id="ARBA00010643"/>
    </source>
</evidence>
<accession>A0A4R2RGT8</accession>
<evidence type="ECO:0000256" key="5">
    <source>
        <dbReference type="ARBA" id="ARBA00023014"/>
    </source>
</evidence>
<dbReference type="PIRSF" id="PIRSF000216">
    <property type="entry name" value="NADH_DH_24kDa"/>
    <property type="match status" value="1"/>
</dbReference>
<keyword evidence="9" id="KW-1185">Reference proteome</keyword>
<comment type="cofactor">
    <cofactor evidence="6">
        <name>[2Fe-2S] cluster</name>
        <dbReference type="ChEBI" id="CHEBI:190135"/>
    </cofactor>
</comment>
<feature type="binding site" evidence="7">
    <location>
        <position position="119"/>
    </location>
    <ligand>
        <name>[2Fe-2S] cluster</name>
        <dbReference type="ChEBI" id="CHEBI:190135"/>
    </ligand>
</feature>
<dbReference type="GO" id="GO:0051537">
    <property type="term" value="F:2 iron, 2 sulfur cluster binding"/>
    <property type="evidence" value="ECO:0007669"/>
    <property type="project" value="UniProtKB-KW"/>
</dbReference>
<dbReference type="PANTHER" id="PTHR43342:SF1">
    <property type="entry name" value="BIFURCATING [FEFE] HYDROGENASE GAMMA SUBUNIT"/>
    <property type="match status" value="1"/>
</dbReference>
<evidence type="ECO:0000256" key="6">
    <source>
        <dbReference type="ARBA" id="ARBA00034078"/>
    </source>
</evidence>
<keyword evidence="2 7" id="KW-0001">2Fe-2S</keyword>
<feature type="binding site" evidence="7">
    <location>
        <position position="78"/>
    </location>
    <ligand>
        <name>[2Fe-2S] cluster</name>
        <dbReference type="ChEBI" id="CHEBI:190135"/>
    </ligand>
</feature>
<keyword evidence="5 7" id="KW-0411">Iron-sulfur</keyword>
<dbReference type="AlphaFoldDB" id="A0A4R2RGT8"/>
<dbReference type="GO" id="GO:0016491">
    <property type="term" value="F:oxidoreductase activity"/>
    <property type="evidence" value="ECO:0007669"/>
    <property type="project" value="InterPro"/>
</dbReference>
<evidence type="ECO:0000256" key="7">
    <source>
        <dbReference type="PIRSR" id="PIRSR000216-1"/>
    </source>
</evidence>
<dbReference type="InterPro" id="IPR036249">
    <property type="entry name" value="Thioredoxin-like_sf"/>
</dbReference>
<dbReference type="InterPro" id="IPR002023">
    <property type="entry name" value="NuoE-like"/>
</dbReference>
<protein>
    <submittedName>
        <fullName evidence="8">Formate dehydrogenase gamma subunit</fullName>
    </submittedName>
</protein>
<dbReference type="PANTHER" id="PTHR43342">
    <property type="entry name" value="NADH-QUINONE OXIDOREDUCTASE, E SUBUNIT"/>
    <property type="match status" value="1"/>
</dbReference>
<dbReference type="Gene3D" id="3.40.30.10">
    <property type="entry name" value="Glutaredoxin"/>
    <property type="match status" value="1"/>
</dbReference>
<dbReference type="EMBL" id="SLXU01000003">
    <property type="protein sequence ID" value="TCP61964.1"/>
    <property type="molecule type" value="Genomic_DNA"/>
</dbReference>
<comment type="caution">
    <text evidence="8">The sequence shown here is derived from an EMBL/GenBank/DDBJ whole genome shotgun (WGS) entry which is preliminary data.</text>
</comment>
<dbReference type="Gene3D" id="1.10.10.1590">
    <property type="entry name" value="NADH-quinone oxidoreductase subunit E"/>
    <property type="match status" value="1"/>
</dbReference>
<dbReference type="OrthoDB" id="9807941at2"/>
<evidence type="ECO:0000256" key="4">
    <source>
        <dbReference type="ARBA" id="ARBA00023004"/>
    </source>
</evidence>